<feature type="domain" description="HTH gntR-type" evidence="4">
    <location>
        <begin position="3"/>
        <end position="71"/>
    </location>
</feature>
<proteinExistence type="predicted"/>
<keyword evidence="6" id="KW-1185">Reference proteome</keyword>
<dbReference type="PANTHER" id="PTHR44846:SF17">
    <property type="entry name" value="GNTR-FAMILY TRANSCRIPTIONAL REGULATOR"/>
    <property type="match status" value="1"/>
</dbReference>
<comment type="caution">
    <text evidence="5">The sequence shown here is derived from an EMBL/GenBank/DDBJ whole genome shotgun (WGS) entry which is preliminary data.</text>
</comment>
<dbReference type="InterPro" id="IPR036388">
    <property type="entry name" value="WH-like_DNA-bd_sf"/>
</dbReference>
<dbReference type="InterPro" id="IPR011663">
    <property type="entry name" value="UTRA"/>
</dbReference>
<gene>
    <name evidence="5" type="ORF">QCN29_26310</name>
</gene>
<dbReference type="EMBL" id="JARWBG010000038">
    <property type="protein sequence ID" value="MDH2392234.1"/>
    <property type="molecule type" value="Genomic_DNA"/>
</dbReference>
<dbReference type="PROSITE" id="PS50949">
    <property type="entry name" value="HTH_GNTR"/>
    <property type="match status" value="1"/>
</dbReference>
<dbReference type="Pfam" id="PF07702">
    <property type="entry name" value="UTRA"/>
    <property type="match status" value="1"/>
</dbReference>
<dbReference type="CDD" id="cd07377">
    <property type="entry name" value="WHTH_GntR"/>
    <property type="match status" value="1"/>
</dbReference>
<dbReference type="Proteomes" id="UP001223144">
    <property type="component" value="Unassembled WGS sequence"/>
</dbReference>
<dbReference type="InterPro" id="IPR050679">
    <property type="entry name" value="Bact_HTH_transcr_reg"/>
</dbReference>
<evidence type="ECO:0000313" key="5">
    <source>
        <dbReference type="EMBL" id="MDH2392234.1"/>
    </source>
</evidence>
<dbReference type="Pfam" id="PF00392">
    <property type="entry name" value="GntR"/>
    <property type="match status" value="1"/>
</dbReference>
<dbReference type="InterPro" id="IPR000524">
    <property type="entry name" value="Tscrpt_reg_HTH_GntR"/>
</dbReference>
<dbReference type="SUPFAM" id="SSF64288">
    <property type="entry name" value="Chorismate lyase-like"/>
    <property type="match status" value="1"/>
</dbReference>
<dbReference type="Gene3D" id="1.10.10.10">
    <property type="entry name" value="Winged helix-like DNA-binding domain superfamily/Winged helix DNA-binding domain"/>
    <property type="match status" value="1"/>
</dbReference>
<evidence type="ECO:0000256" key="3">
    <source>
        <dbReference type="ARBA" id="ARBA00023163"/>
    </source>
</evidence>
<dbReference type="Gene3D" id="3.40.1410.10">
    <property type="entry name" value="Chorismate lyase-like"/>
    <property type="match status" value="1"/>
</dbReference>
<sequence>MPPLKYEQIAESLRRRIADGEFGPGDLLPSSRDLCEQWDVSRATAVKAMDILRADGLIVPHQGRGFSVVQTALARPAGGRRAGTSRTSGGRPFRRLGAPEMLTPPSHVADALGLSAGVGALHRARLVLAEDDTPMTYVTAWFPPDIAAQCPRLAQKGPIAEGTTHYVRRETGRGPVLGVDETTVRLATSAEADHLGVKRPTAVAVDLHTAYDQDDRPLVCEEGVTPSHLWRRTDKYPMGPGT</sequence>
<dbReference type="InterPro" id="IPR036390">
    <property type="entry name" value="WH_DNA-bd_sf"/>
</dbReference>
<dbReference type="InterPro" id="IPR028978">
    <property type="entry name" value="Chorismate_lyase_/UTRA_dom_sf"/>
</dbReference>
<name>A0ABT6HU37_9ACTN</name>
<dbReference type="PANTHER" id="PTHR44846">
    <property type="entry name" value="MANNOSYL-D-GLYCERATE TRANSPORT/METABOLISM SYSTEM REPRESSOR MNGR-RELATED"/>
    <property type="match status" value="1"/>
</dbReference>
<evidence type="ECO:0000259" key="4">
    <source>
        <dbReference type="PROSITE" id="PS50949"/>
    </source>
</evidence>
<organism evidence="5 6">
    <name type="scientific">Streptomyces chengmaiensis</name>
    <dbReference type="NCBI Taxonomy" id="3040919"/>
    <lineage>
        <taxon>Bacteria</taxon>
        <taxon>Bacillati</taxon>
        <taxon>Actinomycetota</taxon>
        <taxon>Actinomycetes</taxon>
        <taxon>Kitasatosporales</taxon>
        <taxon>Streptomycetaceae</taxon>
        <taxon>Streptomyces</taxon>
    </lineage>
</organism>
<dbReference type="PRINTS" id="PR00035">
    <property type="entry name" value="HTHGNTR"/>
</dbReference>
<protein>
    <submittedName>
        <fullName evidence="5">GntR family transcriptional regulator</fullName>
    </submittedName>
</protein>
<evidence type="ECO:0000256" key="1">
    <source>
        <dbReference type="ARBA" id="ARBA00023015"/>
    </source>
</evidence>
<dbReference type="SMART" id="SM00345">
    <property type="entry name" value="HTH_GNTR"/>
    <property type="match status" value="1"/>
</dbReference>
<keyword evidence="1" id="KW-0805">Transcription regulation</keyword>
<accession>A0ABT6HU37</accession>
<evidence type="ECO:0000313" key="6">
    <source>
        <dbReference type="Proteomes" id="UP001223144"/>
    </source>
</evidence>
<dbReference type="RefSeq" id="WP_279931263.1">
    <property type="nucleotide sequence ID" value="NZ_JARWBG010000038.1"/>
</dbReference>
<dbReference type="SUPFAM" id="SSF46785">
    <property type="entry name" value="Winged helix' DNA-binding domain"/>
    <property type="match status" value="1"/>
</dbReference>
<keyword evidence="3" id="KW-0804">Transcription</keyword>
<keyword evidence="2" id="KW-0238">DNA-binding</keyword>
<dbReference type="SMART" id="SM00866">
    <property type="entry name" value="UTRA"/>
    <property type="match status" value="1"/>
</dbReference>
<evidence type="ECO:0000256" key="2">
    <source>
        <dbReference type="ARBA" id="ARBA00023125"/>
    </source>
</evidence>
<reference evidence="5 6" key="1">
    <citation type="submission" date="2023-04" db="EMBL/GenBank/DDBJ databases">
        <title>Streptomyces chengmaiensis sp. nov. isolated from the stem of mangrove plant in Hainan.</title>
        <authorList>
            <person name="Huang X."/>
            <person name="Zhou S."/>
            <person name="Chu X."/>
            <person name="Xie Y."/>
            <person name="Lin Y."/>
        </authorList>
    </citation>
    <scope>NUCLEOTIDE SEQUENCE [LARGE SCALE GENOMIC DNA]</scope>
    <source>
        <strain evidence="5 6">HNM0663</strain>
    </source>
</reference>